<feature type="binding site" evidence="7">
    <location>
        <position position="106"/>
    </location>
    <ligand>
        <name>Zn(2+)</name>
        <dbReference type="ChEBI" id="CHEBI:29105"/>
        <note>catalytic</note>
    </ligand>
</feature>
<evidence type="ECO:0000256" key="6">
    <source>
        <dbReference type="ARBA" id="ARBA00022833"/>
    </source>
</evidence>
<keyword evidence="7" id="KW-0690">Ribosome biogenesis</keyword>
<feature type="binding site" evidence="7">
    <location>
        <position position="112"/>
    </location>
    <ligand>
        <name>Zn(2+)</name>
        <dbReference type="ChEBI" id="CHEBI:29105"/>
        <note>catalytic</note>
    </ligand>
</feature>
<keyword evidence="5 7" id="KW-0378">Hydrolase</keyword>
<protein>
    <recommendedName>
        <fullName evidence="7">Endoribonuclease YbeY</fullName>
        <ecNumber evidence="7">3.1.-.-</ecNumber>
    </recommendedName>
</protein>
<keyword evidence="6 7" id="KW-0862">Zinc</keyword>
<evidence type="ECO:0000313" key="8">
    <source>
        <dbReference type="EMBL" id="PIR13333.1"/>
    </source>
</evidence>
<evidence type="ECO:0000313" key="9">
    <source>
        <dbReference type="Proteomes" id="UP000230869"/>
    </source>
</evidence>
<evidence type="ECO:0000256" key="4">
    <source>
        <dbReference type="ARBA" id="ARBA00022759"/>
    </source>
</evidence>
<organism evidence="8 9">
    <name type="scientific">Candidatus Falkowbacteria bacterium CG11_big_fil_rev_8_21_14_0_20_39_10</name>
    <dbReference type="NCBI Taxonomy" id="1974570"/>
    <lineage>
        <taxon>Bacteria</taxon>
        <taxon>Candidatus Falkowiibacteriota</taxon>
    </lineage>
</organism>
<evidence type="ECO:0000256" key="7">
    <source>
        <dbReference type="HAMAP-Rule" id="MF_00009"/>
    </source>
</evidence>
<dbReference type="HAMAP" id="MF_00009">
    <property type="entry name" value="Endoribonucl_YbeY"/>
    <property type="match status" value="1"/>
</dbReference>
<dbReference type="GO" id="GO:0004222">
    <property type="term" value="F:metalloendopeptidase activity"/>
    <property type="evidence" value="ECO:0007669"/>
    <property type="project" value="InterPro"/>
</dbReference>
<dbReference type="Pfam" id="PF02130">
    <property type="entry name" value="YbeY"/>
    <property type="match status" value="1"/>
</dbReference>
<dbReference type="Gene3D" id="3.40.390.30">
    <property type="entry name" value="Metalloproteases ('zincins'), catalytic domain"/>
    <property type="match status" value="1"/>
</dbReference>
<evidence type="ECO:0000256" key="5">
    <source>
        <dbReference type="ARBA" id="ARBA00022801"/>
    </source>
</evidence>
<dbReference type="GO" id="GO:0008270">
    <property type="term" value="F:zinc ion binding"/>
    <property type="evidence" value="ECO:0007669"/>
    <property type="project" value="UniProtKB-UniRule"/>
</dbReference>
<evidence type="ECO:0000256" key="2">
    <source>
        <dbReference type="ARBA" id="ARBA00022722"/>
    </source>
</evidence>
<name>A0A2M6K990_9BACT</name>
<comment type="cofactor">
    <cofactor evidence="7">
        <name>Zn(2+)</name>
        <dbReference type="ChEBI" id="CHEBI:29105"/>
    </cofactor>
    <text evidence="7">Binds 1 zinc ion.</text>
</comment>
<dbReference type="GO" id="GO:0005737">
    <property type="term" value="C:cytoplasm"/>
    <property type="evidence" value="ECO:0007669"/>
    <property type="project" value="UniProtKB-SubCell"/>
</dbReference>
<keyword evidence="2 7" id="KW-0540">Nuclease</keyword>
<dbReference type="GO" id="GO:0006364">
    <property type="term" value="P:rRNA processing"/>
    <property type="evidence" value="ECO:0007669"/>
    <property type="project" value="UniProtKB-UniRule"/>
</dbReference>
<dbReference type="PANTHER" id="PTHR46986">
    <property type="entry name" value="ENDORIBONUCLEASE YBEY, CHLOROPLASTIC"/>
    <property type="match status" value="1"/>
</dbReference>
<dbReference type="EC" id="3.1.-.-" evidence="7"/>
<sequence length="132" mass="15227">MVEINNKTRSKIDLALIKRTAERFLQAHKKEKCEVSIALVGDRKMRELNKVYRKKDRVTDVLAFRGEGLDLGEIIINSAQIKRQAGRFGNSPKQELIFILVHGLFHLLGYDDSDERGKKEMEELGEEFIARL</sequence>
<keyword evidence="3 7" id="KW-0479">Metal-binding</keyword>
<evidence type="ECO:0000256" key="3">
    <source>
        <dbReference type="ARBA" id="ARBA00022723"/>
    </source>
</evidence>
<dbReference type="PANTHER" id="PTHR46986:SF1">
    <property type="entry name" value="ENDORIBONUCLEASE YBEY, CHLOROPLASTIC"/>
    <property type="match status" value="1"/>
</dbReference>
<dbReference type="SUPFAM" id="SSF55486">
    <property type="entry name" value="Metalloproteases ('zincins'), catalytic domain"/>
    <property type="match status" value="1"/>
</dbReference>
<comment type="caution">
    <text evidence="8">The sequence shown here is derived from an EMBL/GenBank/DDBJ whole genome shotgun (WGS) entry which is preliminary data.</text>
</comment>
<comment type="subcellular location">
    <subcellularLocation>
        <location evidence="7">Cytoplasm</location>
    </subcellularLocation>
</comment>
<evidence type="ECO:0000256" key="1">
    <source>
        <dbReference type="ARBA" id="ARBA00010875"/>
    </source>
</evidence>
<comment type="function">
    <text evidence="7">Single strand-specific metallo-endoribonuclease involved in late-stage 70S ribosome quality control and in maturation of the 3' terminus of the 16S rRNA.</text>
</comment>
<dbReference type="GO" id="GO:0004521">
    <property type="term" value="F:RNA endonuclease activity"/>
    <property type="evidence" value="ECO:0007669"/>
    <property type="project" value="UniProtKB-UniRule"/>
</dbReference>
<dbReference type="EMBL" id="PCWW01000043">
    <property type="protein sequence ID" value="PIR13333.1"/>
    <property type="molecule type" value="Genomic_DNA"/>
</dbReference>
<dbReference type="AlphaFoldDB" id="A0A2M6K990"/>
<proteinExistence type="inferred from homology"/>
<comment type="similarity">
    <text evidence="1 7">Belongs to the endoribonuclease YbeY family.</text>
</comment>
<dbReference type="NCBIfam" id="TIGR00043">
    <property type="entry name" value="rRNA maturation RNase YbeY"/>
    <property type="match status" value="1"/>
</dbReference>
<keyword evidence="7" id="KW-0698">rRNA processing</keyword>
<dbReference type="Proteomes" id="UP000230869">
    <property type="component" value="Unassembled WGS sequence"/>
</dbReference>
<dbReference type="InterPro" id="IPR023091">
    <property type="entry name" value="MetalPrtase_cat_dom_sf_prd"/>
</dbReference>
<keyword evidence="7" id="KW-0963">Cytoplasm</keyword>
<reference evidence="8 9" key="1">
    <citation type="submission" date="2017-09" db="EMBL/GenBank/DDBJ databases">
        <title>Depth-based differentiation of microbial function through sediment-hosted aquifers and enrichment of novel symbionts in the deep terrestrial subsurface.</title>
        <authorList>
            <person name="Probst A.J."/>
            <person name="Ladd B."/>
            <person name="Jarett J.K."/>
            <person name="Geller-Mcgrath D.E."/>
            <person name="Sieber C.M."/>
            <person name="Emerson J.B."/>
            <person name="Anantharaman K."/>
            <person name="Thomas B.C."/>
            <person name="Malmstrom R."/>
            <person name="Stieglmeier M."/>
            <person name="Klingl A."/>
            <person name="Woyke T."/>
            <person name="Ryan C.M."/>
            <person name="Banfield J.F."/>
        </authorList>
    </citation>
    <scope>NUCLEOTIDE SEQUENCE [LARGE SCALE GENOMIC DNA]</scope>
    <source>
        <strain evidence="8">CG11_big_fil_rev_8_21_14_0_20_39_10</strain>
    </source>
</reference>
<dbReference type="InterPro" id="IPR002036">
    <property type="entry name" value="YbeY"/>
</dbReference>
<gene>
    <name evidence="7 8" type="primary">ybeY</name>
    <name evidence="8" type="ORF">COV49_02610</name>
</gene>
<accession>A0A2M6K990</accession>
<keyword evidence="4 7" id="KW-0255">Endonuclease</keyword>
<feature type="binding site" evidence="7">
    <location>
        <position position="102"/>
    </location>
    <ligand>
        <name>Zn(2+)</name>
        <dbReference type="ChEBI" id="CHEBI:29105"/>
        <note>catalytic</note>
    </ligand>
</feature>